<name>A0A4U0XA02_9PEZI</name>
<evidence type="ECO:0000313" key="3">
    <source>
        <dbReference type="Proteomes" id="UP000309340"/>
    </source>
</evidence>
<dbReference type="EMBL" id="NAJQ01000328">
    <property type="protein sequence ID" value="TKA71983.1"/>
    <property type="molecule type" value="Genomic_DNA"/>
</dbReference>
<protein>
    <submittedName>
        <fullName evidence="2">Uncharacterized protein</fullName>
    </submittedName>
</protein>
<dbReference type="InterPro" id="IPR023375">
    <property type="entry name" value="ADC_dom_sf"/>
</dbReference>
<proteinExistence type="predicted"/>
<comment type="caution">
    <text evidence="2">The sequence shown here is derived from an EMBL/GenBank/DDBJ whole genome shotgun (WGS) entry which is preliminary data.</text>
</comment>
<dbReference type="Gene3D" id="2.40.400.10">
    <property type="entry name" value="Acetoacetate decarboxylase-like"/>
    <property type="match status" value="1"/>
</dbReference>
<evidence type="ECO:0000256" key="1">
    <source>
        <dbReference type="SAM" id="MobiDB-lite"/>
    </source>
</evidence>
<evidence type="ECO:0000313" key="2">
    <source>
        <dbReference type="EMBL" id="TKA71983.1"/>
    </source>
</evidence>
<feature type="region of interest" description="Disordered" evidence="1">
    <location>
        <begin position="47"/>
        <end position="68"/>
    </location>
</feature>
<dbReference type="Proteomes" id="UP000309340">
    <property type="component" value="Unassembled WGS sequence"/>
</dbReference>
<dbReference type="SUPFAM" id="SSF160104">
    <property type="entry name" value="Acetoacetate decarboxylase-like"/>
    <property type="match status" value="1"/>
</dbReference>
<reference evidence="2 3" key="1">
    <citation type="submission" date="2017-03" db="EMBL/GenBank/DDBJ databases">
        <title>Genomes of endolithic fungi from Antarctica.</title>
        <authorList>
            <person name="Coleine C."/>
            <person name="Masonjones S."/>
            <person name="Stajich J.E."/>
        </authorList>
    </citation>
    <scope>NUCLEOTIDE SEQUENCE [LARGE SCALE GENOMIC DNA]</scope>
    <source>
        <strain evidence="2 3">CCFEE 5184</strain>
    </source>
</reference>
<dbReference type="AlphaFoldDB" id="A0A4U0XA02"/>
<keyword evidence="3" id="KW-1185">Reference proteome</keyword>
<dbReference type="STRING" id="329884.A0A4U0XA02"/>
<gene>
    <name evidence="2" type="ORF">B0A55_06986</name>
</gene>
<accession>A0A4U0XA02</accession>
<organism evidence="2 3">
    <name type="scientific">Friedmanniomyces simplex</name>
    <dbReference type="NCBI Taxonomy" id="329884"/>
    <lineage>
        <taxon>Eukaryota</taxon>
        <taxon>Fungi</taxon>
        <taxon>Dikarya</taxon>
        <taxon>Ascomycota</taxon>
        <taxon>Pezizomycotina</taxon>
        <taxon>Dothideomycetes</taxon>
        <taxon>Dothideomycetidae</taxon>
        <taxon>Mycosphaerellales</taxon>
        <taxon>Teratosphaeriaceae</taxon>
        <taxon>Friedmanniomyces</taxon>
    </lineage>
</organism>
<dbReference type="OrthoDB" id="1047367at2759"/>
<sequence length="162" mass="17385">MPKLFADIDVRESENKSSEISLSWRGTTFGTFSISGLTKVEPVANGVHESEPVQGGPGPPPPPPEQGTFHYRYVPSVGEPGKADAEYPVFVPKPEAAEGTEAPNSFATKTASISLQAKDWQTLPTLHHIADWLAAMPVYGVEEAKLVRSTGVSDLSGARRLE</sequence>